<name>A0ABD5YH47_9EURY</name>
<keyword evidence="3" id="KW-1185">Reference proteome</keyword>
<dbReference type="InterPro" id="IPR040572">
    <property type="entry name" value="TackOD1"/>
</dbReference>
<gene>
    <name evidence="2" type="ORF">ACFQL7_01630</name>
</gene>
<feature type="domain" description="Thaumarchaeal output" evidence="1">
    <location>
        <begin position="29"/>
        <end position="178"/>
    </location>
</feature>
<dbReference type="GeneID" id="76198228"/>
<proteinExistence type="predicted"/>
<dbReference type="SUPFAM" id="SSF51998">
    <property type="entry name" value="PFL-like glycyl radical enzymes"/>
    <property type="match status" value="1"/>
</dbReference>
<protein>
    <recommendedName>
        <fullName evidence="1">Thaumarchaeal output domain-containing protein</fullName>
    </recommendedName>
</protein>
<reference evidence="2 3" key="1">
    <citation type="journal article" date="2019" name="Int. J. Syst. Evol. Microbiol.">
        <title>The Global Catalogue of Microorganisms (GCM) 10K type strain sequencing project: providing services to taxonomists for standard genome sequencing and annotation.</title>
        <authorList>
            <consortium name="The Broad Institute Genomics Platform"/>
            <consortium name="The Broad Institute Genome Sequencing Center for Infectious Disease"/>
            <person name="Wu L."/>
            <person name="Ma J."/>
        </authorList>
    </citation>
    <scope>NUCLEOTIDE SEQUENCE [LARGE SCALE GENOMIC DNA]</scope>
    <source>
        <strain evidence="2 3">RDMS1</strain>
    </source>
</reference>
<dbReference type="Pfam" id="PF18551">
    <property type="entry name" value="TackOD1"/>
    <property type="match status" value="1"/>
</dbReference>
<dbReference type="RefSeq" id="WP_248904216.1">
    <property type="nucleotide sequence ID" value="NZ_CP109979.1"/>
</dbReference>
<evidence type="ECO:0000259" key="1">
    <source>
        <dbReference type="Pfam" id="PF18551"/>
    </source>
</evidence>
<dbReference type="Proteomes" id="UP001596417">
    <property type="component" value="Unassembled WGS sequence"/>
</dbReference>
<dbReference type="EMBL" id="JBHTAX010000001">
    <property type="protein sequence ID" value="MFC7188676.1"/>
    <property type="molecule type" value="Genomic_DNA"/>
</dbReference>
<sequence>MATPGVLRLLAELADGTIEEFTPLIDEDGRVSYPDAQQHLDARDGDPFEVLETLASRGILYREFRDKVYVCPDCGADGMRFMTICPGCGSPNTIEQELLEHIECGGVAPRDAFQANDGEYMCPECDLSLHPEHIETLSQHVCQTCGERAADPVNSLRCRECVSIYEPEETIEWVLYSYGFERDGESWLETQLSARRSMAGMLRERDFNVEVDTTITNEAGNEEIPVHIRGEDELLGDRVIVAVHERPISDDVERLQNSVEVAGARGVLITTSGAVSEQAEELARRHEIGVLSLQQDGSLKREYETATDVPQSSVFERLTSSVRQQFSQ</sequence>
<accession>A0ABD5YH47</accession>
<organism evidence="2 3">
    <name type="scientific">Halocatena marina</name>
    <dbReference type="NCBI Taxonomy" id="2934937"/>
    <lineage>
        <taxon>Archaea</taxon>
        <taxon>Methanobacteriati</taxon>
        <taxon>Methanobacteriota</taxon>
        <taxon>Stenosarchaea group</taxon>
        <taxon>Halobacteria</taxon>
        <taxon>Halobacteriales</taxon>
        <taxon>Natronomonadaceae</taxon>
        <taxon>Halocatena</taxon>
    </lineage>
</organism>
<evidence type="ECO:0000313" key="3">
    <source>
        <dbReference type="Proteomes" id="UP001596417"/>
    </source>
</evidence>
<comment type="caution">
    <text evidence="2">The sequence shown here is derived from an EMBL/GenBank/DDBJ whole genome shotgun (WGS) entry which is preliminary data.</text>
</comment>
<dbReference type="AlphaFoldDB" id="A0ABD5YH47"/>
<evidence type="ECO:0000313" key="2">
    <source>
        <dbReference type="EMBL" id="MFC7188676.1"/>
    </source>
</evidence>